<proteinExistence type="predicted"/>
<comment type="caution">
    <text evidence="1">The sequence shown here is derived from an EMBL/GenBank/DDBJ whole genome shotgun (WGS) entry which is preliminary data.</text>
</comment>
<evidence type="ECO:0000313" key="1">
    <source>
        <dbReference type="EMBL" id="KAK9938250.1"/>
    </source>
</evidence>
<dbReference type="AlphaFoldDB" id="A0AAW1XQR6"/>
<name>A0AAW1XQR6_RUBAR</name>
<accession>A0AAW1XQR6</accession>
<evidence type="ECO:0000313" key="2">
    <source>
        <dbReference type="Proteomes" id="UP001457282"/>
    </source>
</evidence>
<organism evidence="1 2">
    <name type="scientific">Rubus argutus</name>
    <name type="common">Southern blackberry</name>
    <dbReference type="NCBI Taxonomy" id="59490"/>
    <lineage>
        <taxon>Eukaryota</taxon>
        <taxon>Viridiplantae</taxon>
        <taxon>Streptophyta</taxon>
        <taxon>Embryophyta</taxon>
        <taxon>Tracheophyta</taxon>
        <taxon>Spermatophyta</taxon>
        <taxon>Magnoliopsida</taxon>
        <taxon>eudicotyledons</taxon>
        <taxon>Gunneridae</taxon>
        <taxon>Pentapetalae</taxon>
        <taxon>rosids</taxon>
        <taxon>fabids</taxon>
        <taxon>Rosales</taxon>
        <taxon>Rosaceae</taxon>
        <taxon>Rosoideae</taxon>
        <taxon>Rosoideae incertae sedis</taxon>
        <taxon>Rubus</taxon>
    </lineage>
</organism>
<gene>
    <name evidence="1" type="ORF">M0R45_015002</name>
</gene>
<keyword evidence="2" id="KW-1185">Reference proteome</keyword>
<reference evidence="1 2" key="1">
    <citation type="journal article" date="2023" name="G3 (Bethesda)">
        <title>A chromosome-length genome assembly and annotation of blackberry (Rubus argutus, cv. 'Hillquist').</title>
        <authorList>
            <person name="Bruna T."/>
            <person name="Aryal R."/>
            <person name="Dudchenko O."/>
            <person name="Sargent D.J."/>
            <person name="Mead D."/>
            <person name="Buti M."/>
            <person name="Cavallini A."/>
            <person name="Hytonen T."/>
            <person name="Andres J."/>
            <person name="Pham M."/>
            <person name="Weisz D."/>
            <person name="Mascagni F."/>
            <person name="Usai G."/>
            <person name="Natali L."/>
            <person name="Bassil N."/>
            <person name="Fernandez G.E."/>
            <person name="Lomsadze A."/>
            <person name="Armour M."/>
            <person name="Olukolu B."/>
            <person name="Poorten T."/>
            <person name="Britton C."/>
            <person name="Davik J."/>
            <person name="Ashrafi H."/>
            <person name="Aiden E.L."/>
            <person name="Borodovsky M."/>
            <person name="Worthington M."/>
        </authorList>
    </citation>
    <scope>NUCLEOTIDE SEQUENCE [LARGE SCALE GENOMIC DNA]</scope>
    <source>
        <tissue evidence="1">Leaf</tissue>
    </source>
</reference>
<dbReference type="Proteomes" id="UP001457282">
    <property type="component" value="Unassembled WGS sequence"/>
</dbReference>
<protein>
    <submittedName>
        <fullName evidence="1">Uncharacterized protein</fullName>
    </submittedName>
</protein>
<sequence>MGILALKQKEAELLVFVIMLERSYMTQVASWKRQDSLSSVSIQLLSSCNAINASDSANQVLVSSSRANYLN</sequence>
<dbReference type="EMBL" id="JBEDUW010000003">
    <property type="protein sequence ID" value="KAK9938250.1"/>
    <property type="molecule type" value="Genomic_DNA"/>
</dbReference>